<dbReference type="PANTHER" id="PTHR12758:SF19">
    <property type="entry name" value="APOPTOSIS INHIBITOR 5"/>
    <property type="match status" value="1"/>
</dbReference>
<dbReference type="STRING" id="7574.A0A1S3IIF3"/>
<dbReference type="GeneID" id="106164511"/>
<proteinExistence type="inferred from homology"/>
<dbReference type="PANTHER" id="PTHR12758">
    <property type="entry name" value="APOPTOSIS INHIBITOR 5-RELATED"/>
    <property type="match status" value="1"/>
</dbReference>
<dbReference type="GO" id="GO:0003723">
    <property type="term" value="F:RNA binding"/>
    <property type="evidence" value="ECO:0007669"/>
    <property type="project" value="TreeGrafter"/>
</dbReference>
<dbReference type="Pfam" id="PF05918">
    <property type="entry name" value="API5"/>
    <property type="match status" value="1"/>
</dbReference>
<dbReference type="GO" id="GO:0043066">
    <property type="term" value="P:negative regulation of apoptotic process"/>
    <property type="evidence" value="ECO:0007669"/>
    <property type="project" value="TreeGrafter"/>
</dbReference>
<dbReference type="OrthoDB" id="19224at2759"/>
<dbReference type="Proteomes" id="UP000085678">
    <property type="component" value="Unplaced"/>
</dbReference>
<gene>
    <name evidence="5" type="primary">LOC106164511</name>
</gene>
<dbReference type="InParanoid" id="A0A1S3IIF3"/>
<feature type="region of interest" description="Disordered" evidence="3">
    <location>
        <begin position="455"/>
        <end position="529"/>
    </location>
</feature>
<dbReference type="InterPro" id="IPR008383">
    <property type="entry name" value="API5"/>
</dbReference>
<evidence type="ECO:0000256" key="1">
    <source>
        <dbReference type="ARBA" id="ARBA00009515"/>
    </source>
</evidence>
<comment type="similarity">
    <text evidence="1">Belongs to the API5 family.</text>
</comment>
<dbReference type="AlphaFoldDB" id="A0A1S3IIF3"/>
<reference evidence="5" key="1">
    <citation type="submission" date="2025-08" db="UniProtKB">
        <authorList>
            <consortium name="RefSeq"/>
        </authorList>
    </citation>
    <scope>IDENTIFICATION</scope>
    <source>
        <tissue evidence="5">Gonads</tissue>
    </source>
</reference>
<dbReference type="FunCoup" id="A0A1S3IIF3">
    <property type="interactions" value="3485"/>
</dbReference>
<accession>A0A1S3IIF3</accession>
<name>A0A1S3IIF3_LINAN</name>
<protein>
    <submittedName>
        <fullName evidence="5">Apoptosis inhibitor 5-like</fullName>
    </submittedName>
</protein>
<dbReference type="KEGG" id="lak:106164511"/>
<organism evidence="4 5">
    <name type="scientific">Lingula anatina</name>
    <name type="common">Brachiopod</name>
    <name type="synonym">Lingula unguis</name>
    <dbReference type="NCBI Taxonomy" id="7574"/>
    <lineage>
        <taxon>Eukaryota</taxon>
        <taxon>Metazoa</taxon>
        <taxon>Spiralia</taxon>
        <taxon>Lophotrochozoa</taxon>
        <taxon>Brachiopoda</taxon>
        <taxon>Linguliformea</taxon>
        <taxon>Lingulata</taxon>
        <taxon>Lingulida</taxon>
        <taxon>Linguloidea</taxon>
        <taxon>Lingulidae</taxon>
        <taxon>Lingula</taxon>
    </lineage>
</organism>
<dbReference type="GO" id="GO:0006915">
    <property type="term" value="P:apoptotic process"/>
    <property type="evidence" value="ECO:0007669"/>
    <property type="project" value="UniProtKB-KW"/>
</dbReference>
<evidence type="ECO:0000313" key="4">
    <source>
        <dbReference type="Proteomes" id="UP000085678"/>
    </source>
</evidence>
<keyword evidence="2" id="KW-0053">Apoptosis</keyword>
<dbReference type="InterPro" id="IPR011989">
    <property type="entry name" value="ARM-like"/>
</dbReference>
<dbReference type="RefSeq" id="XP_013397903.1">
    <property type="nucleotide sequence ID" value="XM_013542449.2"/>
</dbReference>
<sequence length="529" mass="59677">MTSIEQLYKDFGVLADAKDKAGEHEEAYLSILNGVNGGSSEKRLASQFMARFFKYFPQLSERAIDAQLDLCEDEDVAIRKQAIKDLVTLCKSNPEHVPRISDVLTQLLQSEDSNELSLVTSSLLNLFSFDAKGTFQGIFSQILNGEDTLREKAIKFLQNKVKQIPEEIMTKEVEEFVLEESKKVLVDVTGDEFLAFMQMLSVLKCCQTVLGRQQLVELITEQADMESVDGEFSSTDVDCVDKLLQCTKQGLPFFSKNVHSTKFVAYFCDKVLPKLSETASPDDDDTDYRLELVKVFAEMSTTCGDMENLSERLEKLYDCLLEYMPLPPLTEDGENTPESEQPKLEFSYVESLMFAFHQIARKEPQFLTGEENAERLKDFRLRLQYFARGIQVYIKQLRMALQGKTGEALKTEESKLKVTALKITNNINVLIKDLFHNPPSYKAVISLSWKPVQKAPTAIPTSPAGQKRGAQGDGDVAAKKSHSHTDRVLYHPPGGKFSEKAGTFTQNRGRGRGGFRGRGGRNRNWRGRY</sequence>
<dbReference type="GO" id="GO:0005634">
    <property type="term" value="C:nucleus"/>
    <property type="evidence" value="ECO:0007669"/>
    <property type="project" value="TreeGrafter"/>
</dbReference>
<evidence type="ECO:0000256" key="3">
    <source>
        <dbReference type="SAM" id="MobiDB-lite"/>
    </source>
</evidence>
<feature type="compositionally biased region" description="Basic residues" evidence="3">
    <location>
        <begin position="509"/>
        <end position="529"/>
    </location>
</feature>
<keyword evidence="4" id="KW-1185">Reference proteome</keyword>
<dbReference type="SUPFAM" id="SSF48371">
    <property type="entry name" value="ARM repeat"/>
    <property type="match status" value="1"/>
</dbReference>
<evidence type="ECO:0000313" key="5">
    <source>
        <dbReference type="RefSeq" id="XP_013397903.1"/>
    </source>
</evidence>
<dbReference type="InterPro" id="IPR016024">
    <property type="entry name" value="ARM-type_fold"/>
</dbReference>
<dbReference type="Gene3D" id="1.25.10.10">
    <property type="entry name" value="Leucine-rich Repeat Variant"/>
    <property type="match status" value="1"/>
</dbReference>
<evidence type="ECO:0000256" key="2">
    <source>
        <dbReference type="ARBA" id="ARBA00022703"/>
    </source>
</evidence>